<dbReference type="Proteomes" id="UP000054928">
    <property type="component" value="Unassembled WGS sequence"/>
</dbReference>
<sequence length="78" mass="9084">MRKLHAIKLFFQIYSHCLLASQKLDSYSSRRNLNASMKSDRHSNFLAATLSEYRFYVCFLVSCSIMIISQDNKKATQL</sequence>
<dbReference type="GeneID" id="36410008"/>
<accession>A0A0P1AZ55</accession>
<protein>
    <submittedName>
        <fullName evidence="1">Uncharacterized protein</fullName>
    </submittedName>
</protein>
<reference evidence="2" key="1">
    <citation type="submission" date="2014-09" db="EMBL/GenBank/DDBJ databases">
        <authorList>
            <person name="Sharma Rahul"/>
            <person name="Thines Marco"/>
        </authorList>
    </citation>
    <scope>NUCLEOTIDE SEQUENCE [LARGE SCALE GENOMIC DNA]</scope>
</reference>
<evidence type="ECO:0000313" key="2">
    <source>
        <dbReference type="Proteomes" id="UP000054928"/>
    </source>
</evidence>
<evidence type="ECO:0000313" key="1">
    <source>
        <dbReference type="EMBL" id="CEG47145.1"/>
    </source>
</evidence>
<name>A0A0P1AZ55_PLAHL</name>
<dbReference type="RefSeq" id="XP_024583514.1">
    <property type="nucleotide sequence ID" value="XM_024718080.2"/>
</dbReference>
<dbReference type="EMBL" id="CCYD01002371">
    <property type="protein sequence ID" value="CEG47145.1"/>
    <property type="molecule type" value="Genomic_DNA"/>
</dbReference>
<organism evidence="1 2">
    <name type="scientific">Plasmopara halstedii</name>
    <name type="common">Downy mildew of sunflower</name>
    <dbReference type="NCBI Taxonomy" id="4781"/>
    <lineage>
        <taxon>Eukaryota</taxon>
        <taxon>Sar</taxon>
        <taxon>Stramenopiles</taxon>
        <taxon>Oomycota</taxon>
        <taxon>Peronosporomycetes</taxon>
        <taxon>Peronosporales</taxon>
        <taxon>Peronosporaceae</taxon>
        <taxon>Plasmopara</taxon>
    </lineage>
</organism>
<keyword evidence="2" id="KW-1185">Reference proteome</keyword>
<proteinExistence type="predicted"/>
<dbReference type="AlphaFoldDB" id="A0A0P1AZ55"/>